<evidence type="ECO:0000259" key="7">
    <source>
        <dbReference type="PROSITE" id="PS50850"/>
    </source>
</evidence>
<dbReference type="GO" id="GO:0005886">
    <property type="term" value="C:plasma membrane"/>
    <property type="evidence" value="ECO:0007669"/>
    <property type="project" value="TreeGrafter"/>
</dbReference>
<feature type="transmembrane region" description="Helical" evidence="6">
    <location>
        <begin position="291"/>
        <end position="313"/>
    </location>
</feature>
<feature type="transmembrane region" description="Helical" evidence="6">
    <location>
        <begin position="76"/>
        <end position="96"/>
    </location>
</feature>
<dbReference type="PRINTS" id="PR01036">
    <property type="entry name" value="TCRTETB"/>
</dbReference>
<name>A0A8J3E179_9PROT</name>
<dbReference type="InterPro" id="IPR011701">
    <property type="entry name" value="MFS"/>
</dbReference>
<protein>
    <submittedName>
        <fullName evidence="8">MFS transporter</fullName>
    </submittedName>
</protein>
<gene>
    <name evidence="8" type="ORF">GCM10011611_01070</name>
</gene>
<evidence type="ECO:0000313" key="9">
    <source>
        <dbReference type="Proteomes" id="UP000646365"/>
    </source>
</evidence>
<organism evidence="8 9">
    <name type="scientific">Aliidongia dinghuensis</name>
    <dbReference type="NCBI Taxonomy" id="1867774"/>
    <lineage>
        <taxon>Bacteria</taxon>
        <taxon>Pseudomonadati</taxon>
        <taxon>Pseudomonadota</taxon>
        <taxon>Alphaproteobacteria</taxon>
        <taxon>Rhodospirillales</taxon>
        <taxon>Dongiaceae</taxon>
        <taxon>Aliidongia</taxon>
    </lineage>
</organism>
<keyword evidence="3 6" id="KW-1133">Transmembrane helix</keyword>
<feature type="transmembrane region" description="Helical" evidence="6">
    <location>
        <begin position="325"/>
        <end position="349"/>
    </location>
</feature>
<feature type="transmembrane region" description="Helical" evidence="6">
    <location>
        <begin position="135"/>
        <end position="157"/>
    </location>
</feature>
<keyword evidence="9" id="KW-1185">Reference proteome</keyword>
<keyword evidence="2 6" id="KW-0812">Transmembrane</keyword>
<dbReference type="CDD" id="cd17503">
    <property type="entry name" value="MFS_LmrB_MDR_like"/>
    <property type="match status" value="1"/>
</dbReference>
<dbReference type="AlphaFoldDB" id="A0A8J3E179"/>
<dbReference type="Gene3D" id="1.20.1250.20">
    <property type="entry name" value="MFS general substrate transporter like domains"/>
    <property type="match status" value="1"/>
</dbReference>
<feature type="transmembrane region" description="Helical" evidence="6">
    <location>
        <begin position="163"/>
        <end position="184"/>
    </location>
</feature>
<dbReference type="PANTHER" id="PTHR23501:SF1">
    <property type="entry name" value="TRANSPORT PROTEIN HSRA-RELATED"/>
    <property type="match status" value="1"/>
</dbReference>
<dbReference type="InterPro" id="IPR036259">
    <property type="entry name" value="MFS_trans_sf"/>
</dbReference>
<dbReference type="Proteomes" id="UP000646365">
    <property type="component" value="Unassembled WGS sequence"/>
</dbReference>
<feature type="domain" description="Major facilitator superfamily (MFS) profile" evidence="7">
    <location>
        <begin position="11"/>
        <end position="459"/>
    </location>
</feature>
<feature type="region of interest" description="Disordered" evidence="5">
    <location>
        <begin position="461"/>
        <end position="481"/>
    </location>
</feature>
<dbReference type="Pfam" id="PF07690">
    <property type="entry name" value="MFS_1"/>
    <property type="match status" value="1"/>
</dbReference>
<proteinExistence type="predicted"/>
<comment type="caution">
    <text evidence="8">The sequence shown here is derived from an EMBL/GenBank/DDBJ whole genome shotgun (WGS) entry which is preliminary data.</text>
</comment>
<feature type="transmembrane region" description="Helical" evidence="6">
    <location>
        <begin position="48"/>
        <end position="69"/>
    </location>
</feature>
<dbReference type="PROSITE" id="PS50850">
    <property type="entry name" value="MFS"/>
    <property type="match status" value="1"/>
</dbReference>
<feature type="transmembrane region" description="Helical" evidence="6">
    <location>
        <begin position="224"/>
        <end position="243"/>
    </location>
</feature>
<dbReference type="GO" id="GO:0022857">
    <property type="term" value="F:transmembrane transporter activity"/>
    <property type="evidence" value="ECO:0007669"/>
    <property type="project" value="InterPro"/>
</dbReference>
<dbReference type="RefSeq" id="WP_189041330.1">
    <property type="nucleotide sequence ID" value="NZ_BMJQ01000001.1"/>
</dbReference>
<comment type="subcellular location">
    <subcellularLocation>
        <location evidence="1">Membrane</location>
        <topology evidence="1">Multi-pass membrane protein</topology>
    </subcellularLocation>
</comment>
<evidence type="ECO:0000256" key="6">
    <source>
        <dbReference type="SAM" id="Phobius"/>
    </source>
</evidence>
<dbReference type="Gene3D" id="1.20.1720.10">
    <property type="entry name" value="Multidrug resistance protein D"/>
    <property type="match status" value="1"/>
</dbReference>
<evidence type="ECO:0000256" key="3">
    <source>
        <dbReference type="ARBA" id="ARBA00022989"/>
    </source>
</evidence>
<evidence type="ECO:0000256" key="5">
    <source>
        <dbReference type="SAM" id="MobiDB-lite"/>
    </source>
</evidence>
<sequence length="481" mass="50565">MSLRVSKPILVALIIACAMFMENLDGTVITTALPEMAKSFGTNPIRLSLGITAYMLSLAVFIPISGWIADRFGARTIFSAAIGVFTLGSILCGISQNVPEFVGARVLQGIGGAMMVPVGRLVLLRSCEKSELVRAMSYLMVPAMIGPVVGPPLGGFITTFASWHWIFFLNVPVGLLGIVLVQRFIENHREPATAPLDWWGFVLTGLSLSCLMYGLELVGRPEAGAAQTLGFLGAGLAIGLPAVRHALKHPQPLVDLALLRVPTFGATVIGGSLFRIGVGAIPFLVPLMLQVGFGMDAFSSGLLTFAAAAGSLTMKMSGRPILKRFGFRAVLVVNGAISAFFMMICALFTPATPAVTIFVLLLAGGFFRSLEFTSLNTLAFADVSSPKMSAATSLSSMVQQVSLGTGVALGAILLHLHLMLRDAPHGPLGTGDFHFAFVIIGLISLAAVALFMRLAPDAGAELSGHRPRGFAPERAPAAGDD</sequence>
<feature type="transmembrane region" description="Helical" evidence="6">
    <location>
        <begin position="102"/>
        <end position="123"/>
    </location>
</feature>
<keyword evidence="4 6" id="KW-0472">Membrane</keyword>
<dbReference type="InterPro" id="IPR020846">
    <property type="entry name" value="MFS_dom"/>
</dbReference>
<dbReference type="SUPFAM" id="SSF103473">
    <property type="entry name" value="MFS general substrate transporter"/>
    <property type="match status" value="1"/>
</dbReference>
<reference evidence="8" key="2">
    <citation type="submission" date="2020-09" db="EMBL/GenBank/DDBJ databases">
        <authorList>
            <person name="Sun Q."/>
            <person name="Zhou Y."/>
        </authorList>
    </citation>
    <scope>NUCLEOTIDE SEQUENCE</scope>
    <source>
        <strain evidence="8">CGMCC 1.15725</strain>
    </source>
</reference>
<reference evidence="8" key="1">
    <citation type="journal article" date="2014" name="Int. J. Syst. Evol. Microbiol.">
        <title>Complete genome sequence of Corynebacterium casei LMG S-19264T (=DSM 44701T), isolated from a smear-ripened cheese.</title>
        <authorList>
            <consortium name="US DOE Joint Genome Institute (JGI-PGF)"/>
            <person name="Walter F."/>
            <person name="Albersmeier A."/>
            <person name="Kalinowski J."/>
            <person name="Ruckert C."/>
        </authorList>
    </citation>
    <scope>NUCLEOTIDE SEQUENCE</scope>
    <source>
        <strain evidence="8">CGMCC 1.15725</strain>
    </source>
</reference>
<feature type="transmembrane region" description="Helical" evidence="6">
    <location>
        <begin position="196"/>
        <end position="218"/>
    </location>
</feature>
<evidence type="ECO:0000313" key="8">
    <source>
        <dbReference type="EMBL" id="GGE99291.1"/>
    </source>
</evidence>
<evidence type="ECO:0000256" key="2">
    <source>
        <dbReference type="ARBA" id="ARBA00022692"/>
    </source>
</evidence>
<dbReference type="EMBL" id="BMJQ01000001">
    <property type="protein sequence ID" value="GGE99291.1"/>
    <property type="molecule type" value="Genomic_DNA"/>
</dbReference>
<evidence type="ECO:0000256" key="1">
    <source>
        <dbReference type="ARBA" id="ARBA00004141"/>
    </source>
</evidence>
<feature type="transmembrane region" description="Helical" evidence="6">
    <location>
        <begin position="264"/>
        <end position="285"/>
    </location>
</feature>
<feature type="transmembrane region" description="Helical" evidence="6">
    <location>
        <begin position="401"/>
        <end position="421"/>
    </location>
</feature>
<feature type="transmembrane region" description="Helical" evidence="6">
    <location>
        <begin position="433"/>
        <end position="452"/>
    </location>
</feature>
<evidence type="ECO:0000256" key="4">
    <source>
        <dbReference type="ARBA" id="ARBA00023136"/>
    </source>
</evidence>
<accession>A0A8J3E179</accession>
<dbReference type="PANTHER" id="PTHR23501">
    <property type="entry name" value="MAJOR FACILITATOR SUPERFAMILY"/>
    <property type="match status" value="1"/>
</dbReference>